<dbReference type="InterPro" id="IPR036388">
    <property type="entry name" value="WH-like_DNA-bd_sf"/>
</dbReference>
<dbReference type="InterPro" id="IPR036390">
    <property type="entry name" value="WH_DNA-bd_sf"/>
</dbReference>
<evidence type="ECO:0000256" key="3">
    <source>
        <dbReference type="ARBA" id="ARBA00022833"/>
    </source>
</evidence>
<keyword evidence="2" id="KW-0678">Repressor</keyword>
<keyword evidence="4" id="KW-0805">Transcription regulation</keyword>
<dbReference type="PANTHER" id="PTHR33202:SF6">
    <property type="entry name" value="ZINC UPTAKE REGULATION PROTEIN"/>
    <property type="match status" value="1"/>
</dbReference>
<dbReference type="SUPFAM" id="SSF46785">
    <property type="entry name" value="Winged helix' DNA-binding domain"/>
    <property type="match status" value="1"/>
</dbReference>
<evidence type="ECO:0000256" key="6">
    <source>
        <dbReference type="ARBA" id="ARBA00023163"/>
    </source>
</evidence>
<evidence type="ECO:0000313" key="7">
    <source>
        <dbReference type="EMBL" id="WGW03457.1"/>
    </source>
</evidence>
<evidence type="ECO:0000256" key="4">
    <source>
        <dbReference type="ARBA" id="ARBA00023015"/>
    </source>
</evidence>
<comment type="similarity">
    <text evidence="1">Belongs to the Fur family.</text>
</comment>
<protein>
    <submittedName>
        <fullName evidence="7">Transcriptional repressor</fullName>
    </submittedName>
</protein>
<proteinExistence type="inferred from homology"/>
<keyword evidence="8" id="KW-1185">Reference proteome</keyword>
<reference evidence="7 8" key="1">
    <citation type="submission" date="2023-05" db="EMBL/GenBank/DDBJ databases">
        <title>YMD87, complete Genome.</title>
        <authorList>
            <person name="Zhang J."/>
            <person name="Xu X."/>
        </authorList>
    </citation>
    <scope>NUCLEOTIDE SEQUENCE [LARGE SCALE GENOMIC DNA]</scope>
    <source>
        <strain evidence="7 8">YMD87</strain>
    </source>
</reference>
<dbReference type="InterPro" id="IPR002481">
    <property type="entry name" value="FUR"/>
</dbReference>
<dbReference type="Gene3D" id="1.10.10.10">
    <property type="entry name" value="Winged helix-like DNA-binding domain superfamily/Winged helix DNA-binding domain"/>
    <property type="match status" value="1"/>
</dbReference>
<sequence>MEAKGFVRHDHDSCIAASLQAVEADCAARGLQLTPVRRKALEVLLAQHRALGAYDVLEHLRDAGLGSQPPVAYRALEFLVSHGFAHRIEQLNAFIACAHPGQRHAPSFLICRVCSAVAEAPGRAVSEALREAAAQVGFVTERMVIEAEGLCPRCAGKAQ</sequence>
<evidence type="ECO:0000256" key="2">
    <source>
        <dbReference type="ARBA" id="ARBA00022491"/>
    </source>
</evidence>
<dbReference type="RefSeq" id="WP_282300090.1">
    <property type="nucleotide sequence ID" value="NZ_CP124616.1"/>
</dbReference>
<keyword evidence="5" id="KW-0238">DNA-binding</keyword>
<dbReference type="EMBL" id="CP124616">
    <property type="protein sequence ID" value="WGW03457.1"/>
    <property type="molecule type" value="Genomic_DNA"/>
</dbReference>
<dbReference type="PANTHER" id="PTHR33202">
    <property type="entry name" value="ZINC UPTAKE REGULATION PROTEIN"/>
    <property type="match status" value="1"/>
</dbReference>
<keyword evidence="6" id="KW-0804">Transcription</keyword>
<gene>
    <name evidence="7" type="ORF">QF118_16245</name>
</gene>
<dbReference type="Proteomes" id="UP001241605">
    <property type="component" value="Chromosome"/>
</dbReference>
<name>A0ABY8QFS8_9RHOB</name>
<organism evidence="7 8">
    <name type="scientific">Tropicibacter oceani</name>
    <dbReference type="NCBI Taxonomy" id="3058420"/>
    <lineage>
        <taxon>Bacteria</taxon>
        <taxon>Pseudomonadati</taxon>
        <taxon>Pseudomonadota</taxon>
        <taxon>Alphaproteobacteria</taxon>
        <taxon>Rhodobacterales</taxon>
        <taxon>Roseobacteraceae</taxon>
        <taxon>Tropicibacter</taxon>
    </lineage>
</organism>
<evidence type="ECO:0000256" key="1">
    <source>
        <dbReference type="ARBA" id="ARBA00007957"/>
    </source>
</evidence>
<dbReference type="InterPro" id="IPR043135">
    <property type="entry name" value="Fur_C"/>
</dbReference>
<evidence type="ECO:0000313" key="8">
    <source>
        <dbReference type="Proteomes" id="UP001241605"/>
    </source>
</evidence>
<accession>A0ABY8QFS8</accession>
<keyword evidence="3" id="KW-0862">Zinc</keyword>
<evidence type="ECO:0000256" key="5">
    <source>
        <dbReference type="ARBA" id="ARBA00023125"/>
    </source>
</evidence>
<dbReference type="Gene3D" id="3.30.1490.190">
    <property type="match status" value="1"/>
</dbReference>